<dbReference type="Pfam" id="PF01979">
    <property type="entry name" value="Amidohydro_1"/>
    <property type="match status" value="1"/>
</dbReference>
<organism evidence="2 3">
    <name type="scientific">Botryobasidium botryosum (strain FD-172 SS1)</name>
    <dbReference type="NCBI Taxonomy" id="930990"/>
    <lineage>
        <taxon>Eukaryota</taxon>
        <taxon>Fungi</taxon>
        <taxon>Dikarya</taxon>
        <taxon>Basidiomycota</taxon>
        <taxon>Agaricomycotina</taxon>
        <taxon>Agaricomycetes</taxon>
        <taxon>Cantharellales</taxon>
        <taxon>Botryobasidiaceae</taxon>
        <taxon>Botryobasidium</taxon>
    </lineage>
</organism>
<gene>
    <name evidence="2" type="ORF">BOTBODRAFT_101627</name>
</gene>
<dbReference type="InParanoid" id="A0A067N099"/>
<protein>
    <recommendedName>
        <fullName evidence="1">Amidohydrolase-related domain-containing protein</fullName>
    </recommendedName>
</protein>
<evidence type="ECO:0000313" key="3">
    <source>
        <dbReference type="Proteomes" id="UP000027195"/>
    </source>
</evidence>
<proteinExistence type="predicted"/>
<dbReference type="AlphaFoldDB" id="A0A067N099"/>
<accession>A0A067N099</accession>
<dbReference type="Gene3D" id="2.30.40.10">
    <property type="entry name" value="Urease, subunit C, domain 1"/>
    <property type="match status" value="1"/>
</dbReference>
<sequence length="476" mass="52360">MGSSLKSAREIRILVSSLFEPETLAFLHNKTIVVDAETGLIRKVRSHDQLDDRCEAEDGDVRIIDLRGLTVLPGFVDTHVHCEPNQQSSPTVFLHPYSETSWTDQVTRESITERTVRAVNHAKKTLLAGFTTVRDLGTEGAEDADIALRKCISHPLSLTPGPRYFCANRALVSTGAYGPKGDLHPHREGVDGMRGAEVVDGEDECRKAVRRQIGAGADWIKVAIYEYYRTRSRMSEVSEDVGAASFPLFTKSELKCIIDTAHALGVKVAAHASRADTIKTLISLGIDSIEHGTSMDVQTLEELQRCDKPITWVPTLAAYITSDPHGSKWKESARVFRAALDMGGVRIACGGDTGVFPHGKNALELQLMVKLGADWREVLKWATLGGWECVRGMQWEGKEGERRLRALAALQESGSCPRMRDNDVPFGAIRPGFAADIIATSGDLSTDFFNAVEPKSIEFVMKGGRVYKMEGKEVEH</sequence>
<dbReference type="Proteomes" id="UP000027195">
    <property type="component" value="Unassembled WGS sequence"/>
</dbReference>
<dbReference type="InterPro" id="IPR011059">
    <property type="entry name" value="Metal-dep_hydrolase_composite"/>
</dbReference>
<dbReference type="PANTHER" id="PTHR43135:SF3">
    <property type="entry name" value="ALPHA-D-RIBOSE 1-METHYLPHOSPHONATE 5-TRIPHOSPHATE DIPHOSPHATASE"/>
    <property type="match status" value="1"/>
</dbReference>
<name>A0A067N099_BOTB1</name>
<dbReference type="GO" id="GO:0016810">
    <property type="term" value="F:hydrolase activity, acting on carbon-nitrogen (but not peptide) bonds"/>
    <property type="evidence" value="ECO:0007669"/>
    <property type="project" value="InterPro"/>
</dbReference>
<dbReference type="InterPro" id="IPR057744">
    <property type="entry name" value="OTAase-like"/>
</dbReference>
<dbReference type="Gene3D" id="3.20.20.140">
    <property type="entry name" value="Metal-dependent hydrolases"/>
    <property type="match status" value="1"/>
</dbReference>
<feature type="domain" description="Amidohydrolase-related" evidence="1">
    <location>
        <begin position="70"/>
        <end position="390"/>
    </location>
</feature>
<evidence type="ECO:0000259" key="1">
    <source>
        <dbReference type="Pfam" id="PF01979"/>
    </source>
</evidence>
<reference evidence="3" key="1">
    <citation type="journal article" date="2014" name="Proc. Natl. Acad. Sci. U.S.A.">
        <title>Extensive sampling of basidiomycete genomes demonstrates inadequacy of the white-rot/brown-rot paradigm for wood decay fungi.</title>
        <authorList>
            <person name="Riley R."/>
            <person name="Salamov A.A."/>
            <person name="Brown D.W."/>
            <person name="Nagy L.G."/>
            <person name="Floudas D."/>
            <person name="Held B.W."/>
            <person name="Levasseur A."/>
            <person name="Lombard V."/>
            <person name="Morin E."/>
            <person name="Otillar R."/>
            <person name="Lindquist E.A."/>
            <person name="Sun H."/>
            <person name="LaButti K.M."/>
            <person name="Schmutz J."/>
            <person name="Jabbour D."/>
            <person name="Luo H."/>
            <person name="Baker S.E."/>
            <person name="Pisabarro A.G."/>
            <person name="Walton J.D."/>
            <person name="Blanchette R.A."/>
            <person name="Henrissat B."/>
            <person name="Martin F."/>
            <person name="Cullen D."/>
            <person name="Hibbett D.S."/>
            <person name="Grigoriev I.V."/>
        </authorList>
    </citation>
    <scope>NUCLEOTIDE SEQUENCE [LARGE SCALE GENOMIC DNA]</scope>
    <source>
        <strain evidence="3">FD-172 SS1</strain>
    </source>
</reference>
<dbReference type="InterPro" id="IPR051781">
    <property type="entry name" value="Metallo-dep_Hydrolase"/>
</dbReference>
<dbReference type="InterPro" id="IPR006680">
    <property type="entry name" value="Amidohydro-rel"/>
</dbReference>
<dbReference type="SUPFAM" id="SSF51338">
    <property type="entry name" value="Composite domain of metallo-dependent hydrolases"/>
    <property type="match status" value="2"/>
</dbReference>
<evidence type="ECO:0000313" key="2">
    <source>
        <dbReference type="EMBL" id="KDQ20340.1"/>
    </source>
</evidence>
<keyword evidence="3" id="KW-1185">Reference proteome</keyword>
<dbReference type="SUPFAM" id="SSF51556">
    <property type="entry name" value="Metallo-dependent hydrolases"/>
    <property type="match status" value="1"/>
</dbReference>
<dbReference type="STRING" id="930990.A0A067N099"/>
<dbReference type="HOGENOM" id="CLU_023620_1_1_1"/>
<dbReference type="OrthoDB" id="5595695at2759"/>
<dbReference type="InterPro" id="IPR032466">
    <property type="entry name" value="Metal_Hydrolase"/>
</dbReference>
<dbReference type="CDD" id="cd01299">
    <property type="entry name" value="Met_dep_hydrolase_A"/>
    <property type="match status" value="1"/>
</dbReference>
<dbReference type="EMBL" id="KL198018">
    <property type="protein sequence ID" value="KDQ20340.1"/>
    <property type="molecule type" value="Genomic_DNA"/>
</dbReference>
<dbReference type="PANTHER" id="PTHR43135">
    <property type="entry name" value="ALPHA-D-RIBOSE 1-METHYLPHOSPHONATE 5-TRIPHOSPHATE DIPHOSPHATASE"/>
    <property type="match status" value="1"/>
</dbReference>